<evidence type="ECO:0000259" key="9">
    <source>
        <dbReference type="PROSITE" id="PS50885"/>
    </source>
</evidence>
<dbReference type="InterPro" id="IPR004089">
    <property type="entry name" value="MCPsignal_dom"/>
</dbReference>
<dbReference type="GO" id="GO:0006935">
    <property type="term" value="P:chemotaxis"/>
    <property type="evidence" value="ECO:0007669"/>
    <property type="project" value="UniProtKB-ARBA"/>
</dbReference>
<keyword evidence="7" id="KW-1133">Transmembrane helix</keyword>
<evidence type="ECO:0000256" key="5">
    <source>
        <dbReference type="SAM" id="Coils"/>
    </source>
</evidence>
<dbReference type="SMART" id="SM00304">
    <property type="entry name" value="HAMP"/>
    <property type="match status" value="1"/>
</dbReference>
<name>A0A6P1ZJM4_9BACT</name>
<accession>A0A6P1ZJM4</accession>
<dbReference type="FunFam" id="1.10.287.950:FF:000001">
    <property type="entry name" value="Methyl-accepting chemotaxis sensory transducer"/>
    <property type="match status" value="1"/>
</dbReference>
<dbReference type="PANTHER" id="PTHR32089">
    <property type="entry name" value="METHYL-ACCEPTING CHEMOTAXIS PROTEIN MCPB"/>
    <property type="match status" value="1"/>
</dbReference>
<comment type="subcellular location">
    <subcellularLocation>
        <location evidence="1">Membrane</location>
    </subcellularLocation>
</comment>
<dbReference type="OrthoDB" id="5444340at2"/>
<dbReference type="SUPFAM" id="SSF58104">
    <property type="entry name" value="Methyl-accepting chemotaxis protein (MCP) signaling domain"/>
    <property type="match status" value="1"/>
</dbReference>
<dbReference type="Pfam" id="PF00015">
    <property type="entry name" value="MCPsignal"/>
    <property type="match status" value="1"/>
</dbReference>
<feature type="domain" description="Methyl-accepting transducer" evidence="8">
    <location>
        <begin position="459"/>
        <end position="695"/>
    </location>
</feature>
<feature type="transmembrane region" description="Helical" evidence="7">
    <location>
        <begin position="338"/>
        <end position="358"/>
    </location>
</feature>
<dbReference type="RefSeq" id="WP_144305620.1">
    <property type="nucleotide sequence ID" value="NZ_QMIF01000007.1"/>
</dbReference>
<dbReference type="AlphaFoldDB" id="A0A6P1ZJM4"/>
<feature type="domain" description="HAMP" evidence="9">
    <location>
        <begin position="359"/>
        <end position="411"/>
    </location>
</feature>
<dbReference type="PROSITE" id="PS50885">
    <property type="entry name" value="HAMP"/>
    <property type="match status" value="1"/>
</dbReference>
<dbReference type="PROSITE" id="PS50111">
    <property type="entry name" value="CHEMOTAXIS_TRANSDUC_2"/>
    <property type="match status" value="1"/>
</dbReference>
<dbReference type="SUPFAM" id="SSF158472">
    <property type="entry name" value="HAMP domain-like"/>
    <property type="match status" value="1"/>
</dbReference>
<comment type="similarity">
    <text evidence="3">Belongs to the methyl-accepting chemotaxis (MCP) protein family.</text>
</comment>
<evidence type="ECO:0000256" key="1">
    <source>
        <dbReference type="ARBA" id="ARBA00004370"/>
    </source>
</evidence>
<dbReference type="SMART" id="SM00283">
    <property type="entry name" value="MA"/>
    <property type="match status" value="1"/>
</dbReference>
<feature type="compositionally biased region" description="Polar residues" evidence="6">
    <location>
        <begin position="463"/>
        <end position="483"/>
    </location>
</feature>
<reference evidence="10 11" key="1">
    <citation type="submission" date="2018-06" db="EMBL/GenBank/DDBJ databases">
        <title>Complete genome of Desulfovibrio marinus P48SEP.</title>
        <authorList>
            <person name="Crispim J.S."/>
            <person name="Vidigal P.M.P."/>
            <person name="Silva L.C.F."/>
            <person name="Araujo L.C."/>
            <person name="Laguardia C.N."/>
            <person name="Dias R.S."/>
            <person name="Sousa M.P."/>
            <person name="Paula S.O."/>
            <person name="Silva C."/>
        </authorList>
    </citation>
    <scope>NUCLEOTIDE SEQUENCE [LARGE SCALE GENOMIC DNA]</scope>
    <source>
        <strain evidence="10 11">P48SEP</strain>
    </source>
</reference>
<protein>
    <submittedName>
        <fullName evidence="10">Chemotaxis protein</fullName>
    </submittedName>
</protein>
<feature type="region of interest" description="Disordered" evidence="6">
    <location>
        <begin position="413"/>
        <end position="447"/>
    </location>
</feature>
<dbReference type="Gene3D" id="1.10.287.950">
    <property type="entry name" value="Methyl-accepting chemotaxis protein"/>
    <property type="match status" value="1"/>
</dbReference>
<evidence type="ECO:0000256" key="6">
    <source>
        <dbReference type="SAM" id="MobiDB-lite"/>
    </source>
</evidence>
<evidence type="ECO:0000313" key="11">
    <source>
        <dbReference type="Proteomes" id="UP000434052"/>
    </source>
</evidence>
<dbReference type="CDD" id="cd06225">
    <property type="entry name" value="HAMP"/>
    <property type="match status" value="1"/>
</dbReference>
<feature type="region of interest" description="Disordered" evidence="6">
    <location>
        <begin position="463"/>
        <end position="494"/>
    </location>
</feature>
<dbReference type="InterPro" id="IPR003660">
    <property type="entry name" value="HAMP_dom"/>
</dbReference>
<dbReference type="CDD" id="cd11386">
    <property type="entry name" value="MCP_signal"/>
    <property type="match status" value="1"/>
</dbReference>
<feature type="compositionally biased region" description="Low complexity" evidence="6">
    <location>
        <begin position="425"/>
        <end position="436"/>
    </location>
</feature>
<evidence type="ECO:0000256" key="7">
    <source>
        <dbReference type="SAM" id="Phobius"/>
    </source>
</evidence>
<evidence type="ECO:0000313" key="10">
    <source>
        <dbReference type="EMBL" id="TVM33399.1"/>
    </source>
</evidence>
<keyword evidence="7" id="KW-0812">Transmembrane</keyword>
<evidence type="ECO:0000256" key="4">
    <source>
        <dbReference type="PROSITE-ProRule" id="PRU00284"/>
    </source>
</evidence>
<comment type="caution">
    <text evidence="10">The sequence shown here is derived from an EMBL/GenBank/DDBJ whole genome shotgun (WGS) entry which is preliminary data.</text>
</comment>
<evidence type="ECO:0000256" key="2">
    <source>
        <dbReference type="ARBA" id="ARBA00023224"/>
    </source>
</evidence>
<dbReference type="Pfam" id="PF00672">
    <property type="entry name" value="HAMP"/>
    <property type="match status" value="1"/>
</dbReference>
<feature type="coiled-coil region" evidence="5">
    <location>
        <begin position="81"/>
        <end position="108"/>
    </location>
</feature>
<proteinExistence type="inferred from homology"/>
<dbReference type="Gene3D" id="6.10.340.10">
    <property type="match status" value="1"/>
</dbReference>
<organism evidence="10 11">
    <name type="scientific">Oceanidesulfovibrio marinus</name>
    <dbReference type="NCBI Taxonomy" id="370038"/>
    <lineage>
        <taxon>Bacteria</taxon>
        <taxon>Pseudomonadati</taxon>
        <taxon>Thermodesulfobacteriota</taxon>
        <taxon>Desulfovibrionia</taxon>
        <taxon>Desulfovibrionales</taxon>
        <taxon>Desulfovibrionaceae</taxon>
        <taxon>Oceanidesulfovibrio</taxon>
    </lineage>
</organism>
<keyword evidence="2 4" id="KW-0807">Transducer</keyword>
<dbReference type="EMBL" id="QMIF01000007">
    <property type="protein sequence ID" value="TVM33399.1"/>
    <property type="molecule type" value="Genomic_DNA"/>
</dbReference>
<sequence>MSMSIRVRLILLGIGVVLALSILAGINFINGRSVSGTMKANALSLEKSNLAQHMRENLIHLNLIAMDAIVDRDNGMSDERIAVIQSTAAELRDDLAKLRKLEKDKQLQQNIQALDAEQNKLIEMVSVDLVQFINKSAGVLHRREEQLQALDNRLDGQNMRISAFLDILEDTFTEQRDSSALAGIWERYDTAVTETRAVNLANVKTALVGMQILNDRNTGKDNQAQLAEIRHYGEFLTTSLDTLAGYARSEEAKDSIATLQESIPAFLKVLTTELPDMIQKAYKDRLEILAAFDATVDKVHDHTNAAREALDTILDAENLKLVDSSQSLEDRISRSNSLGVMIYGIVVLAIIVVMIFIIRSIVVPLGKTVEFADGVAAGDLERDLAVRGKDETGRLADALRRMVDELRDKIRMADAQTQEAEEQSQRAQAAMEQAQEAQKEAEKAKQQGMLEAADRLDAMVGSLTSSSEQLTAQIEQTSHGSARQSERASETATAMEEMNATVLEVARNASEAAESADSARSKAMGGSSVVTDVVTSINDVSTRTSQMKSSLDSLGRRAEDIGAIMTVITDIADQTNLLALNAAIEAARAGEAGRGFAVVADEVRKLAEKTMSATSEVGRAIDAIQQETRGTVESMDEASGAVQLSTEYAEQAGAALQEIVRIVETTSDQVRSIATASEQQSAASEEINRAIEEVNSISAENTQGMYEAEQAVAGLADLASRLARLIDELRQG</sequence>
<keyword evidence="7" id="KW-0472">Membrane</keyword>
<dbReference type="Proteomes" id="UP000434052">
    <property type="component" value="Unassembled WGS sequence"/>
</dbReference>
<keyword evidence="5" id="KW-0175">Coiled coil</keyword>
<gene>
    <name evidence="10" type="ORF">DQK91_12100</name>
</gene>
<dbReference type="GO" id="GO:0016020">
    <property type="term" value="C:membrane"/>
    <property type="evidence" value="ECO:0007669"/>
    <property type="project" value="UniProtKB-SubCell"/>
</dbReference>
<evidence type="ECO:0000259" key="8">
    <source>
        <dbReference type="PROSITE" id="PS50111"/>
    </source>
</evidence>
<evidence type="ECO:0000256" key="3">
    <source>
        <dbReference type="ARBA" id="ARBA00029447"/>
    </source>
</evidence>
<dbReference type="PANTHER" id="PTHR32089:SF112">
    <property type="entry name" value="LYSOZYME-LIKE PROTEIN-RELATED"/>
    <property type="match status" value="1"/>
</dbReference>
<dbReference type="GO" id="GO:0007165">
    <property type="term" value="P:signal transduction"/>
    <property type="evidence" value="ECO:0007669"/>
    <property type="project" value="UniProtKB-KW"/>
</dbReference>